<accession>A0A3P3VNH6</accession>
<comment type="caution">
    <text evidence="1">The sequence shown here is derived from an EMBL/GenBank/DDBJ whole genome shotgun (WGS) entry which is preliminary data.</text>
</comment>
<evidence type="ECO:0008006" key="3">
    <source>
        <dbReference type="Google" id="ProtNLM"/>
    </source>
</evidence>
<name>A0A3P3VNH6_9GAMM</name>
<gene>
    <name evidence="1" type="ORF">D0544_10900</name>
</gene>
<protein>
    <recommendedName>
        <fullName evidence="3">Lipoprotein</fullName>
    </recommendedName>
</protein>
<proteinExistence type="predicted"/>
<dbReference type="Proteomes" id="UP000280792">
    <property type="component" value="Unassembled WGS sequence"/>
</dbReference>
<sequence length="225" mass="25573">MEWRSIWIGSLILLLAGCTAEQRFRPENLAKSDLDFIADSQLAQIDQHLQRLMQKLYRRNPRELAKTPQATIASRTQLLFDLPPPLIFDELGGRQSIDAMLLALDPGFRGDRVFALMVGLTGMLLQAYDNKSEFFLLDRLDEQKLYNSARNIEVLAWRLRTRVDVTGAPLILTNSLDPQMPNLSFERLFGQLIALQDSIAQAVAQRNQRTINRLVHGLATSFLPI</sequence>
<organism evidence="1 2">
    <name type="scientific">Aestuariirhabdus litorea</name>
    <dbReference type="NCBI Taxonomy" id="2528527"/>
    <lineage>
        <taxon>Bacteria</taxon>
        <taxon>Pseudomonadati</taxon>
        <taxon>Pseudomonadota</taxon>
        <taxon>Gammaproteobacteria</taxon>
        <taxon>Oceanospirillales</taxon>
        <taxon>Aestuariirhabdaceae</taxon>
        <taxon>Aestuariirhabdus</taxon>
    </lineage>
</organism>
<evidence type="ECO:0000313" key="1">
    <source>
        <dbReference type="EMBL" id="RRJ82383.1"/>
    </source>
</evidence>
<keyword evidence="2" id="KW-1185">Reference proteome</keyword>
<dbReference type="RefSeq" id="WP_125016092.1">
    <property type="nucleotide sequence ID" value="NZ_QWEZ01000002.1"/>
</dbReference>
<reference evidence="1 2" key="2">
    <citation type="submission" date="2018-12" db="EMBL/GenBank/DDBJ databases">
        <title>Simiduia agarivorans gen. nov., sp. nov., a marine, agarolytic bacterium isolated from shallow coastal water from Keelung, Taiwan.</title>
        <authorList>
            <person name="Shieh W.Y."/>
        </authorList>
    </citation>
    <scope>NUCLEOTIDE SEQUENCE [LARGE SCALE GENOMIC DNA]</scope>
    <source>
        <strain evidence="1 2">GTF-13</strain>
    </source>
</reference>
<evidence type="ECO:0000313" key="2">
    <source>
        <dbReference type="Proteomes" id="UP000280792"/>
    </source>
</evidence>
<dbReference type="EMBL" id="QWEZ01000002">
    <property type="protein sequence ID" value="RRJ82383.1"/>
    <property type="molecule type" value="Genomic_DNA"/>
</dbReference>
<reference evidence="1 2" key="1">
    <citation type="submission" date="2018-08" db="EMBL/GenBank/DDBJ databases">
        <authorList>
            <person name="Khan S.A."/>
        </authorList>
    </citation>
    <scope>NUCLEOTIDE SEQUENCE [LARGE SCALE GENOMIC DNA]</scope>
    <source>
        <strain evidence="1 2">GTF-13</strain>
    </source>
</reference>
<dbReference type="PROSITE" id="PS51257">
    <property type="entry name" value="PROKAR_LIPOPROTEIN"/>
    <property type="match status" value="1"/>
</dbReference>
<dbReference type="AlphaFoldDB" id="A0A3P3VNH6"/>